<evidence type="ECO:0000313" key="2">
    <source>
        <dbReference type="EMBL" id="GAD52252.1"/>
    </source>
</evidence>
<evidence type="ECO:0000256" key="1">
    <source>
        <dbReference type="SAM" id="MobiDB-lite"/>
    </source>
</evidence>
<accession>U2YU33</accession>
<dbReference type="AlphaFoldDB" id="U2YU33"/>
<reference evidence="2 3" key="1">
    <citation type="submission" date="2013-09" db="EMBL/GenBank/DDBJ databases">
        <title>Whole genome sequencing of Halarchaeum acidiphilum strain MH1-52-1.</title>
        <authorList>
            <person name="Shimane Y."/>
            <person name="Minegishi H."/>
            <person name="Nishi S."/>
            <person name="Echigo A."/>
            <person name="Shuto A."/>
            <person name="Konishi M."/>
            <person name="Ito T."/>
            <person name="Ohkuma M."/>
            <person name="Ohta Y."/>
            <person name="Nagano Y."/>
            <person name="Tsubouchi T."/>
            <person name="Mori K."/>
            <person name="Usui K."/>
            <person name="Kamekura M."/>
            <person name="Usami R."/>
            <person name="Takaki Y."/>
            <person name="Hatada Y."/>
        </authorList>
    </citation>
    <scope>NUCLEOTIDE SEQUENCE [LARGE SCALE GENOMIC DNA]</scope>
    <source>
        <strain evidence="2 3">JCM 16109</strain>
    </source>
</reference>
<keyword evidence="3" id="KW-1185">Reference proteome</keyword>
<name>U2YU33_9EURY</name>
<evidence type="ECO:0000313" key="3">
    <source>
        <dbReference type="Proteomes" id="UP000016986"/>
    </source>
</evidence>
<proteinExistence type="predicted"/>
<comment type="caution">
    <text evidence="2">The sequence shown here is derived from an EMBL/GenBank/DDBJ whole genome shotgun (WGS) entry which is preliminary data.</text>
</comment>
<protein>
    <submittedName>
        <fullName evidence="2">Uncharacterized protein</fullName>
    </submittedName>
</protein>
<feature type="region of interest" description="Disordered" evidence="1">
    <location>
        <begin position="244"/>
        <end position="263"/>
    </location>
</feature>
<sequence>MFVVARDDVSRGVPREGVTRERVPVGVGTEEPFEGVPRTQIVPRELDGNDRGALRALHDRVVDAHGIDGRVAAFGIALAQGVHEGRERTGPGLFEEDVGAPREHPGVPETAGVHEGRRRLGIGLLAEVGDVSVAPVARVGFDVAVLGGRAIRFDAEGDETVAFGGDAAAASDGVAEAVAHDVIGRERADDGVSDPLADAVAGVGERGSRVLRGRLGEYRGFRDVVADLVGEASRVTTYSSSANAARSAARRRSERSSSPNARNCFGRSLRLAG</sequence>
<gene>
    <name evidence="2" type="ORF">MBEHAL_1012</name>
</gene>
<organism evidence="2 3">
    <name type="scientific">Halarchaeum acidiphilum MH1-52-1</name>
    <dbReference type="NCBI Taxonomy" id="1261545"/>
    <lineage>
        <taxon>Archaea</taxon>
        <taxon>Methanobacteriati</taxon>
        <taxon>Methanobacteriota</taxon>
        <taxon>Stenosarchaea group</taxon>
        <taxon>Halobacteria</taxon>
        <taxon>Halobacteriales</taxon>
        <taxon>Halobacteriaceae</taxon>
    </lineage>
</organism>
<dbReference type="Proteomes" id="UP000016986">
    <property type="component" value="Unassembled WGS sequence"/>
</dbReference>
<dbReference type="EMBL" id="BATA01000018">
    <property type="protein sequence ID" value="GAD52252.1"/>
    <property type="molecule type" value="Genomic_DNA"/>
</dbReference>